<dbReference type="EMBL" id="BK014834">
    <property type="protein sequence ID" value="DAD77811.1"/>
    <property type="molecule type" value="Genomic_DNA"/>
</dbReference>
<proteinExistence type="predicted"/>
<accession>A0A8S5M752</accession>
<evidence type="ECO:0000313" key="1">
    <source>
        <dbReference type="EMBL" id="DAD77811.1"/>
    </source>
</evidence>
<reference evidence="1" key="1">
    <citation type="journal article" date="2021" name="Proc. Natl. Acad. Sci. U.S.A.">
        <title>A Catalog of Tens of Thousands of Viruses from Human Metagenomes Reveals Hidden Associations with Chronic Diseases.</title>
        <authorList>
            <person name="Tisza M.J."/>
            <person name="Buck C.B."/>
        </authorList>
    </citation>
    <scope>NUCLEOTIDE SEQUENCE</scope>
    <source>
        <strain evidence="1">CtlRg1</strain>
    </source>
</reference>
<protein>
    <submittedName>
        <fullName evidence="1">Uncharacterized protein</fullName>
    </submittedName>
</protein>
<organism evidence="1">
    <name type="scientific">Myoviridae sp. ctlRg1</name>
    <dbReference type="NCBI Taxonomy" id="2826692"/>
    <lineage>
        <taxon>Viruses</taxon>
        <taxon>Duplodnaviria</taxon>
        <taxon>Heunggongvirae</taxon>
        <taxon>Uroviricota</taxon>
        <taxon>Caudoviricetes</taxon>
    </lineage>
</organism>
<name>A0A8S5M752_9CAUD</name>
<sequence>MATDIRDILPDHFDEEFDLAPDYCAEEDYESTIKSEQDASDAHEHIKTAIRKHSLTRQNTNVSDEENMIRARNRQELEYLRDEAGPEAISFLSRENSDISPYAGTTQTDVVKMLTGLGINANIYLTRSDTYNLLSCLLTCNETQLQAIYNNPKTPLAIKTVVLRLIQDAGTGDISTIERLWDRIFGKAMTAASLELPQSPVQGGIIPKTVVSREAYTIIRDTIIG</sequence>